<feature type="signal peptide" evidence="6">
    <location>
        <begin position="1"/>
        <end position="22"/>
    </location>
</feature>
<evidence type="ECO:0000256" key="1">
    <source>
        <dbReference type="ARBA" id="ARBA00010062"/>
    </source>
</evidence>
<dbReference type="PANTHER" id="PTHR47151:SF2">
    <property type="entry name" value="AMINO ACID BINDING PROTEIN"/>
    <property type="match status" value="1"/>
</dbReference>
<feature type="chain" id="PRO_5011667236" evidence="6">
    <location>
        <begin position="23"/>
        <end position="386"/>
    </location>
</feature>
<dbReference type="Gene3D" id="3.40.50.2300">
    <property type="match status" value="2"/>
</dbReference>
<evidence type="ECO:0000313" key="9">
    <source>
        <dbReference type="Proteomes" id="UP000198704"/>
    </source>
</evidence>
<accession>A0A1G9RDP7</accession>
<sequence>MIRRLTLALAGLLALAAVPAAAQAPIRIGLSAPLTGPDAAFGQGLRQGAEQAVADLNRAAGGRPRLVLVPADDGGEAKQAAAVARKLTADGVRLVVGPFESGAVAAAASVYEDAGAVVVTPGATYTPLTSRGLWNLFRLTPSDAQQGRAAGAYLAKAFAGRRVAILNDRSTFGRGLADAVAAQLKEAGAPEVLFDGFPRGTRDLSDLVSKLKAARVEAVYFGGLAPEAATLLHAMRQAGLGATLVASDGILDPGFATAAGPAGEGTVMTLAPDPPRLPDPRGGKPVARSPEAESVAAEAYAAVELLYRAAERARAADPKTGRIADGRKVAEALRGGQPASTVLGPVGFDARGDRTRDRANGPVVVRVWRRTPDGRLDYAGHEPAEP</sequence>
<evidence type="ECO:0000256" key="4">
    <source>
        <dbReference type="ARBA" id="ARBA00022970"/>
    </source>
</evidence>
<dbReference type="RefSeq" id="WP_091712588.1">
    <property type="nucleotide sequence ID" value="NZ_FNHS01000001.1"/>
</dbReference>
<dbReference type="GO" id="GO:0006865">
    <property type="term" value="P:amino acid transport"/>
    <property type="evidence" value="ECO:0007669"/>
    <property type="project" value="UniProtKB-KW"/>
</dbReference>
<evidence type="ECO:0000256" key="3">
    <source>
        <dbReference type="ARBA" id="ARBA00022729"/>
    </source>
</evidence>
<dbReference type="AlphaFoldDB" id="A0A1G9RDP7"/>
<dbReference type="EMBL" id="FNHS01000001">
    <property type="protein sequence ID" value="SDM21368.1"/>
    <property type="molecule type" value="Genomic_DNA"/>
</dbReference>
<feature type="region of interest" description="Disordered" evidence="5">
    <location>
        <begin position="271"/>
        <end position="290"/>
    </location>
</feature>
<dbReference type="InterPro" id="IPR028081">
    <property type="entry name" value="Leu-bd"/>
</dbReference>
<feature type="domain" description="Leucine-binding protein" evidence="7">
    <location>
        <begin position="25"/>
        <end position="353"/>
    </location>
</feature>
<proteinExistence type="inferred from homology"/>
<keyword evidence="9" id="KW-1185">Reference proteome</keyword>
<evidence type="ECO:0000256" key="2">
    <source>
        <dbReference type="ARBA" id="ARBA00022448"/>
    </source>
</evidence>
<dbReference type="InterPro" id="IPR028082">
    <property type="entry name" value="Peripla_BP_I"/>
</dbReference>
<evidence type="ECO:0000256" key="5">
    <source>
        <dbReference type="SAM" id="MobiDB-lite"/>
    </source>
</evidence>
<dbReference type="STRING" id="582672.SAMN05216360_101216"/>
<dbReference type="Pfam" id="PF13458">
    <property type="entry name" value="Peripla_BP_6"/>
    <property type="match status" value="1"/>
</dbReference>
<dbReference type="PRINTS" id="PR00337">
    <property type="entry name" value="LEUILEVALBP"/>
</dbReference>
<keyword evidence="3 6" id="KW-0732">Signal</keyword>
<name>A0A1G9RDP7_9HYPH</name>
<gene>
    <name evidence="8" type="ORF">SAMN05216360_101216</name>
</gene>
<evidence type="ECO:0000313" key="8">
    <source>
        <dbReference type="EMBL" id="SDM21368.1"/>
    </source>
</evidence>
<protein>
    <submittedName>
        <fullName evidence="8">Amino acid/amide ABC transporter substrate-binding protein, HAAT family</fullName>
    </submittedName>
</protein>
<dbReference type="PANTHER" id="PTHR47151">
    <property type="entry name" value="LEU/ILE/VAL-BINDING ABC TRANSPORTER SUBUNIT"/>
    <property type="match status" value="1"/>
</dbReference>
<reference evidence="9" key="1">
    <citation type="submission" date="2016-10" db="EMBL/GenBank/DDBJ databases">
        <authorList>
            <person name="Varghese N."/>
            <person name="Submissions S."/>
        </authorList>
    </citation>
    <scope>NUCLEOTIDE SEQUENCE [LARGE SCALE GENOMIC DNA]</scope>
    <source>
        <strain evidence="9">BL47</strain>
    </source>
</reference>
<dbReference type="CDD" id="cd06342">
    <property type="entry name" value="PBP1_ABC_LIVBP-like"/>
    <property type="match status" value="1"/>
</dbReference>
<organism evidence="8 9">
    <name type="scientific">Methylobacterium phyllostachyos</name>
    <dbReference type="NCBI Taxonomy" id="582672"/>
    <lineage>
        <taxon>Bacteria</taxon>
        <taxon>Pseudomonadati</taxon>
        <taxon>Pseudomonadota</taxon>
        <taxon>Alphaproteobacteria</taxon>
        <taxon>Hyphomicrobiales</taxon>
        <taxon>Methylobacteriaceae</taxon>
        <taxon>Methylobacterium</taxon>
    </lineage>
</organism>
<dbReference type="InterPro" id="IPR000709">
    <property type="entry name" value="Leu_Ile_Val-bd"/>
</dbReference>
<dbReference type="Proteomes" id="UP000198704">
    <property type="component" value="Unassembled WGS sequence"/>
</dbReference>
<dbReference type="SUPFAM" id="SSF53822">
    <property type="entry name" value="Periplasmic binding protein-like I"/>
    <property type="match status" value="1"/>
</dbReference>
<comment type="similarity">
    <text evidence="1">Belongs to the leucine-binding protein family.</text>
</comment>
<evidence type="ECO:0000256" key="6">
    <source>
        <dbReference type="SAM" id="SignalP"/>
    </source>
</evidence>
<evidence type="ECO:0000259" key="7">
    <source>
        <dbReference type="Pfam" id="PF13458"/>
    </source>
</evidence>
<keyword evidence="2" id="KW-0813">Transport</keyword>
<keyword evidence="4" id="KW-0029">Amino-acid transport</keyword>
<dbReference type="OrthoDB" id="9768386at2"/>